<gene>
    <name evidence="1" type="ORF">IPN02_07935</name>
</gene>
<organism evidence="1 2">
    <name type="scientific">Candidatus Neomicrothrix subdominans</name>
    <dbReference type="NCBI Taxonomy" id="2954438"/>
    <lineage>
        <taxon>Bacteria</taxon>
        <taxon>Bacillati</taxon>
        <taxon>Actinomycetota</taxon>
        <taxon>Acidimicrobiia</taxon>
        <taxon>Acidimicrobiales</taxon>
        <taxon>Microthrixaceae</taxon>
        <taxon>Candidatus Neomicrothrix</taxon>
    </lineage>
</organism>
<protein>
    <submittedName>
        <fullName evidence="1">Uncharacterized protein</fullName>
    </submittedName>
</protein>
<dbReference type="AlphaFoldDB" id="A0A936TEJ5"/>
<name>A0A936TEJ5_9ACTN</name>
<reference evidence="1 2" key="1">
    <citation type="submission" date="2020-10" db="EMBL/GenBank/DDBJ databases">
        <title>Connecting structure to function with the recovery of over 1000 high-quality activated sludge metagenome-assembled genomes encoding full-length rRNA genes using long-read sequencing.</title>
        <authorList>
            <person name="Singleton C.M."/>
            <person name="Petriglieri F."/>
            <person name="Kristensen J.M."/>
            <person name="Kirkegaard R.H."/>
            <person name="Michaelsen T.Y."/>
            <person name="Andersen M.H."/>
            <person name="Karst S.M."/>
            <person name="Dueholm M.S."/>
            <person name="Nielsen P.H."/>
            <person name="Albertsen M."/>
        </authorList>
    </citation>
    <scope>NUCLEOTIDE SEQUENCE [LARGE SCALE GENOMIC DNA]</scope>
    <source>
        <strain evidence="1">Lyne_18-Q3-R50-59_MAXAC.006</strain>
    </source>
</reference>
<dbReference type="EMBL" id="JADJZA010000005">
    <property type="protein sequence ID" value="MBK9296759.1"/>
    <property type="molecule type" value="Genomic_DNA"/>
</dbReference>
<accession>A0A936TEJ5</accession>
<dbReference type="Proteomes" id="UP000727993">
    <property type="component" value="Unassembled WGS sequence"/>
</dbReference>
<comment type="caution">
    <text evidence="1">The sequence shown here is derived from an EMBL/GenBank/DDBJ whole genome shotgun (WGS) entry which is preliminary data.</text>
</comment>
<sequence length="78" mass="8802">MRENISRARGVLDRIYNGPTCDGNRGSALGLVHASVEYLDHMRGYRSQTKYLKRTVLQPEELKARAVRQAREACLALA</sequence>
<evidence type="ECO:0000313" key="2">
    <source>
        <dbReference type="Proteomes" id="UP000727993"/>
    </source>
</evidence>
<proteinExistence type="predicted"/>
<evidence type="ECO:0000313" key="1">
    <source>
        <dbReference type="EMBL" id="MBK9296759.1"/>
    </source>
</evidence>